<gene>
    <name evidence="12" type="ORF">A2397_06120</name>
</gene>
<sequence length="240" mass="26976">MATKTNPENLIRHENGTIELKIRISWPTIEAAFKKELAKAADQVEVPGFRKGKAPKDMIDPKVDRTAALSQAINVLLPEAYSELVKSHQLKPILYPQIIIDKGKEGEDWEFTATTCEAPTVTVPEYKKEISKLKAEEGQSKLTPIIEWLRKNSKVSVPQPLVEEEANHRLSALAENLTQIGLDMTKYLQTKKLSAQDLKAQTLQAAKIDLETEFILAQIQMEQKLDSRAKTLEYLQGMLG</sequence>
<accession>A0A1F4ZUW0</accession>
<comment type="catalytic activity">
    <reaction evidence="1">
        <text>[protein]-peptidylproline (omega=180) = [protein]-peptidylproline (omega=0)</text>
        <dbReference type="Rhea" id="RHEA:16237"/>
        <dbReference type="Rhea" id="RHEA-COMP:10747"/>
        <dbReference type="Rhea" id="RHEA-COMP:10748"/>
        <dbReference type="ChEBI" id="CHEBI:83833"/>
        <dbReference type="ChEBI" id="CHEBI:83834"/>
        <dbReference type="EC" id="5.2.1.8"/>
    </reaction>
</comment>
<dbReference type="GO" id="GO:0043335">
    <property type="term" value="P:protein unfolding"/>
    <property type="evidence" value="ECO:0007669"/>
    <property type="project" value="TreeGrafter"/>
</dbReference>
<dbReference type="GO" id="GO:0015031">
    <property type="term" value="P:protein transport"/>
    <property type="evidence" value="ECO:0007669"/>
    <property type="project" value="InterPro"/>
</dbReference>
<reference evidence="12 13" key="1">
    <citation type="journal article" date="2016" name="Nat. Commun.">
        <title>Thousands of microbial genomes shed light on interconnected biogeochemical processes in an aquifer system.</title>
        <authorList>
            <person name="Anantharaman K."/>
            <person name="Brown C.T."/>
            <person name="Hug L.A."/>
            <person name="Sharon I."/>
            <person name="Castelle C.J."/>
            <person name="Probst A.J."/>
            <person name="Thomas B.C."/>
            <person name="Singh A."/>
            <person name="Wilkins M.J."/>
            <person name="Karaoz U."/>
            <person name="Brodie E.L."/>
            <person name="Williams K.H."/>
            <person name="Hubbard S.S."/>
            <person name="Banfield J.F."/>
        </authorList>
    </citation>
    <scope>NUCLEOTIDE SEQUENCE [LARGE SCALE GENOMIC DNA]</scope>
</reference>
<dbReference type="InterPro" id="IPR036611">
    <property type="entry name" value="Trigger_fac_ribosome-bd_sf"/>
</dbReference>
<name>A0A1F4ZUW0_9BACT</name>
<evidence type="ECO:0000313" key="13">
    <source>
        <dbReference type="Proteomes" id="UP000176424"/>
    </source>
</evidence>
<evidence type="ECO:0000256" key="1">
    <source>
        <dbReference type="ARBA" id="ARBA00000971"/>
    </source>
</evidence>
<feature type="domain" description="Trigger factor ribosome-binding bacterial" evidence="10">
    <location>
        <begin position="14"/>
        <end position="131"/>
    </location>
</feature>
<dbReference type="STRING" id="1797263.A2397_06120"/>
<evidence type="ECO:0000256" key="7">
    <source>
        <dbReference type="ARBA" id="ARBA00023186"/>
    </source>
</evidence>
<keyword evidence="7" id="KW-0143">Chaperone</keyword>
<dbReference type="Pfam" id="PF05698">
    <property type="entry name" value="Trigger_C"/>
    <property type="match status" value="1"/>
</dbReference>
<dbReference type="Pfam" id="PF05697">
    <property type="entry name" value="Trigger_N"/>
    <property type="match status" value="1"/>
</dbReference>
<evidence type="ECO:0000256" key="5">
    <source>
        <dbReference type="ARBA" id="ARBA00016902"/>
    </source>
</evidence>
<evidence type="ECO:0000256" key="6">
    <source>
        <dbReference type="ARBA" id="ARBA00023110"/>
    </source>
</evidence>
<dbReference type="InterPro" id="IPR037041">
    <property type="entry name" value="Trigger_fac_C_sf"/>
</dbReference>
<dbReference type="Gene3D" id="3.30.70.1050">
    <property type="entry name" value="Trigger factor ribosome-binding domain"/>
    <property type="match status" value="1"/>
</dbReference>
<keyword evidence="8" id="KW-0413">Isomerase</keyword>
<evidence type="ECO:0000256" key="3">
    <source>
        <dbReference type="ARBA" id="ARBA00005464"/>
    </source>
</evidence>
<evidence type="ECO:0000256" key="8">
    <source>
        <dbReference type="ARBA" id="ARBA00023235"/>
    </source>
</evidence>
<dbReference type="SUPFAM" id="SSF109998">
    <property type="entry name" value="Triger factor/SurA peptide-binding domain-like"/>
    <property type="match status" value="1"/>
</dbReference>
<evidence type="ECO:0000313" key="12">
    <source>
        <dbReference type="EMBL" id="OGD10131.1"/>
    </source>
</evidence>
<feature type="domain" description="Trigger factor C-terminal" evidence="11">
    <location>
        <begin position="132"/>
        <end position="227"/>
    </location>
</feature>
<evidence type="ECO:0000259" key="10">
    <source>
        <dbReference type="Pfam" id="PF05697"/>
    </source>
</evidence>
<dbReference type="EMBL" id="MEXR01000013">
    <property type="protein sequence ID" value="OGD10131.1"/>
    <property type="molecule type" value="Genomic_DNA"/>
</dbReference>
<evidence type="ECO:0000259" key="11">
    <source>
        <dbReference type="Pfam" id="PF05698"/>
    </source>
</evidence>
<dbReference type="SUPFAM" id="SSF102735">
    <property type="entry name" value="Trigger factor ribosome-binding domain"/>
    <property type="match status" value="1"/>
</dbReference>
<dbReference type="InterPro" id="IPR008881">
    <property type="entry name" value="Trigger_fac_ribosome-bd_bac"/>
</dbReference>
<dbReference type="GO" id="GO:0051083">
    <property type="term" value="P:'de novo' cotranslational protein folding"/>
    <property type="evidence" value="ECO:0007669"/>
    <property type="project" value="TreeGrafter"/>
</dbReference>
<dbReference type="PANTHER" id="PTHR30560:SF3">
    <property type="entry name" value="TRIGGER FACTOR-LIKE PROTEIN TIG, CHLOROPLASTIC"/>
    <property type="match status" value="1"/>
</dbReference>
<dbReference type="AlphaFoldDB" id="A0A1F4ZUW0"/>
<proteinExistence type="inferred from homology"/>
<dbReference type="GO" id="GO:0044183">
    <property type="term" value="F:protein folding chaperone"/>
    <property type="evidence" value="ECO:0007669"/>
    <property type="project" value="TreeGrafter"/>
</dbReference>
<dbReference type="GO" id="GO:0043022">
    <property type="term" value="F:ribosome binding"/>
    <property type="evidence" value="ECO:0007669"/>
    <property type="project" value="TreeGrafter"/>
</dbReference>
<comment type="subcellular location">
    <subcellularLocation>
        <location evidence="2">Cytoplasm</location>
    </subcellularLocation>
</comment>
<dbReference type="InterPro" id="IPR008880">
    <property type="entry name" value="Trigger_fac_C"/>
</dbReference>
<evidence type="ECO:0000256" key="9">
    <source>
        <dbReference type="ARBA" id="ARBA00029986"/>
    </source>
</evidence>
<dbReference type="PANTHER" id="PTHR30560">
    <property type="entry name" value="TRIGGER FACTOR CHAPERONE AND PEPTIDYL-PROLYL CIS/TRANS ISOMERASE"/>
    <property type="match status" value="1"/>
</dbReference>
<dbReference type="InterPro" id="IPR005215">
    <property type="entry name" value="Trig_fac"/>
</dbReference>
<evidence type="ECO:0000256" key="2">
    <source>
        <dbReference type="ARBA" id="ARBA00004496"/>
    </source>
</evidence>
<dbReference type="GO" id="GO:0003755">
    <property type="term" value="F:peptidyl-prolyl cis-trans isomerase activity"/>
    <property type="evidence" value="ECO:0007669"/>
    <property type="project" value="UniProtKB-KW"/>
</dbReference>
<protein>
    <recommendedName>
        <fullName evidence="5">Trigger factor</fullName>
        <ecNumber evidence="4">5.2.1.8</ecNumber>
    </recommendedName>
    <alternativeName>
        <fullName evidence="9">PPIase</fullName>
    </alternativeName>
</protein>
<keyword evidence="6" id="KW-0697">Rotamase</keyword>
<dbReference type="InterPro" id="IPR027304">
    <property type="entry name" value="Trigger_fact/SurA_dom_sf"/>
</dbReference>
<organism evidence="12 13">
    <name type="scientific">Candidatus Amesbacteria bacterium RIFOXYB1_FULL_44_23</name>
    <dbReference type="NCBI Taxonomy" id="1797263"/>
    <lineage>
        <taxon>Bacteria</taxon>
        <taxon>Candidatus Amesiibacteriota</taxon>
    </lineage>
</organism>
<dbReference type="GO" id="GO:0005737">
    <property type="term" value="C:cytoplasm"/>
    <property type="evidence" value="ECO:0007669"/>
    <property type="project" value="UniProtKB-SubCell"/>
</dbReference>
<dbReference type="Gene3D" id="1.10.3120.10">
    <property type="entry name" value="Trigger factor, C-terminal domain"/>
    <property type="match status" value="1"/>
</dbReference>
<comment type="similarity">
    <text evidence="3">Belongs to the FKBP-type PPIase family. Tig subfamily.</text>
</comment>
<dbReference type="EC" id="5.2.1.8" evidence="4"/>
<evidence type="ECO:0000256" key="4">
    <source>
        <dbReference type="ARBA" id="ARBA00013194"/>
    </source>
</evidence>
<dbReference type="Proteomes" id="UP000176424">
    <property type="component" value="Unassembled WGS sequence"/>
</dbReference>
<comment type="caution">
    <text evidence="12">The sequence shown here is derived from an EMBL/GenBank/DDBJ whole genome shotgun (WGS) entry which is preliminary data.</text>
</comment>